<name>A0A371HSV9_MUCPR</name>
<proteinExistence type="inferred from homology"/>
<feature type="domain" description="Pectate lyase N-terminal" evidence="3">
    <location>
        <begin position="31"/>
        <end position="67"/>
    </location>
</feature>
<accession>A0A371HSV9</accession>
<protein>
    <recommendedName>
        <fullName evidence="3">Pectate lyase N-terminal domain-containing protein</fullName>
    </recommendedName>
</protein>
<evidence type="ECO:0000256" key="2">
    <source>
        <dbReference type="SAM" id="MobiDB-lite"/>
    </source>
</evidence>
<dbReference type="Pfam" id="PF04431">
    <property type="entry name" value="Pec_lyase_N"/>
    <property type="match status" value="1"/>
</dbReference>
<dbReference type="EMBL" id="QJKJ01001789">
    <property type="protein sequence ID" value="RDY05881.1"/>
    <property type="molecule type" value="Genomic_DNA"/>
</dbReference>
<feature type="region of interest" description="Disordered" evidence="2">
    <location>
        <begin position="98"/>
        <end position="122"/>
    </location>
</feature>
<dbReference type="GO" id="GO:0030570">
    <property type="term" value="F:pectate lyase activity"/>
    <property type="evidence" value="ECO:0007669"/>
    <property type="project" value="InterPro"/>
</dbReference>
<gene>
    <name evidence="4" type="ORF">CR513_10227</name>
</gene>
<reference evidence="4" key="1">
    <citation type="submission" date="2018-05" db="EMBL/GenBank/DDBJ databases">
        <title>Draft genome of Mucuna pruriens seed.</title>
        <authorList>
            <person name="Nnadi N.E."/>
            <person name="Vos R."/>
            <person name="Hasami M.H."/>
            <person name="Devisetty U.K."/>
            <person name="Aguiy J.C."/>
        </authorList>
    </citation>
    <scope>NUCLEOTIDE SEQUENCE [LARGE SCALE GENOMIC DNA]</scope>
    <source>
        <strain evidence="4">JCA_2017</strain>
    </source>
</reference>
<dbReference type="Proteomes" id="UP000257109">
    <property type="component" value="Unassembled WGS sequence"/>
</dbReference>
<evidence type="ECO:0000313" key="5">
    <source>
        <dbReference type="Proteomes" id="UP000257109"/>
    </source>
</evidence>
<evidence type="ECO:0000256" key="1">
    <source>
        <dbReference type="ARBA" id="ARBA00010980"/>
    </source>
</evidence>
<evidence type="ECO:0000313" key="4">
    <source>
        <dbReference type="EMBL" id="RDY05881.1"/>
    </source>
</evidence>
<evidence type="ECO:0000259" key="3">
    <source>
        <dbReference type="Pfam" id="PF04431"/>
    </source>
</evidence>
<dbReference type="AlphaFoldDB" id="A0A371HSV9"/>
<feature type="non-terminal residue" evidence="4">
    <location>
        <position position="1"/>
    </location>
</feature>
<keyword evidence="5" id="KW-1185">Reference proteome</keyword>
<comment type="caution">
    <text evidence="4">The sequence shown here is derived from an EMBL/GenBank/DDBJ whole genome shotgun (WGS) entry which is preliminary data.</text>
</comment>
<dbReference type="InterPro" id="IPR007524">
    <property type="entry name" value="Pec_lyase_N"/>
</dbReference>
<sequence>MENIMVDSATKVSLVLLVTLVVIISCLETCINEFNNFLKAQTEEAYKIALDTYVPTPKDVTNELNFHGVEEASPVDNTFQLRTYTIIEMPRVIKAAKSTFDQKPRGETQGSPPYSMKRRRKERIRKKEVVSLYDNNNTLGNKLEMTEKTLTSLMPTCESH</sequence>
<comment type="similarity">
    <text evidence="1">Belongs to the polysaccharide lyase 1 family.</text>
</comment>
<organism evidence="4 5">
    <name type="scientific">Mucuna pruriens</name>
    <name type="common">Velvet bean</name>
    <name type="synonym">Dolichos pruriens</name>
    <dbReference type="NCBI Taxonomy" id="157652"/>
    <lineage>
        <taxon>Eukaryota</taxon>
        <taxon>Viridiplantae</taxon>
        <taxon>Streptophyta</taxon>
        <taxon>Embryophyta</taxon>
        <taxon>Tracheophyta</taxon>
        <taxon>Spermatophyta</taxon>
        <taxon>Magnoliopsida</taxon>
        <taxon>eudicotyledons</taxon>
        <taxon>Gunneridae</taxon>
        <taxon>Pentapetalae</taxon>
        <taxon>rosids</taxon>
        <taxon>fabids</taxon>
        <taxon>Fabales</taxon>
        <taxon>Fabaceae</taxon>
        <taxon>Papilionoideae</taxon>
        <taxon>50 kb inversion clade</taxon>
        <taxon>NPAAA clade</taxon>
        <taxon>indigoferoid/millettioid clade</taxon>
        <taxon>Phaseoleae</taxon>
        <taxon>Mucuna</taxon>
    </lineage>
</organism>